<dbReference type="Pfam" id="PF13672">
    <property type="entry name" value="PP2C_2"/>
    <property type="match status" value="1"/>
</dbReference>
<gene>
    <name evidence="2" type="ORF">G3446_15810</name>
</gene>
<evidence type="ECO:0000313" key="2">
    <source>
        <dbReference type="EMBL" id="NEV63334.1"/>
    </source>
</evidence>
<dbReference type="InterPro" id="IPR001932">
    <property type="entry name" value="PPM-type_phosphatase-like_dom"/>
</dbReference>
<dbReference type="CDD" id="cd00143">
    <property type="entry name" value="PP2Cc"/>
    <property type="match status" value="1"/>
</dbReference>
<sequence length="270" mass="28944">MKPSEASGYLWRSAQRSHVGKVRQVNEDSVLARPDLGIWAVADGLGGHQCGDKASHMVVDALAQITPTLELDGVLAIARDKLTEVNDSLTQDSADQPGSTPGSTVASLIVQGTSCAVLWAGDSRAYLLRDGKLRRLSRDHSQAEELVQSGLLDRRDVVGHPASSVLTRAVGARGGLELEDVRLDIFPGDYFLLCSDGLYNEVSEPELERVLSENDCESAAEALLQLALSGEARDNISIVAIQVELEQDTADCCETAVNPVFFSRPDTGES</sequence>
<dbReference type="SMART" id="SM00332">
    <property type="entry name" value="PP2Cc"/>
    <property type="match status" value="1"/>
</dbReference>
<organism evidence="2 3">
    <name type="scientific">Thiorhodococcus minor</name>
    <dbReference type="NCBI Taxonomy" id="57489"/>
    <lineage>
        <taxon>Bacteria</taxon>
        <taxon>Pseudomonadati</taxon>
        <taxon>Pseudomonadota</taxon>
        <taxon>Gammaproteobacteria</taxon>
        <taxon>Chromatiales</taxon>
        <taxon>Chromatiaceae</taxon>
        <taxon>Thiorhodococcus</taxon>
    </lineage>
</organism>
<proteinExistence type="predicted"/>
<evidence type="ECO:0000313" key="3">
    <source>
        <dbReference type="Proteomes" id="UP000483379"/>
    </source>
</evidence>
<dbReference type="Gene3D" id="3.60.40.10">
    <property type="entry name" value="PPM-type phosphatase domain"/>
    <property type="match status" value="1"/>
</dbReference>
<protein>
    <submittedName>
        <fullName evidence="2">Serine/threonine-protein phosphatase</fullName>
    </submittedName>
</protein>
<reference evidence="2 3" key="1">
    <citation type="submission" date="2020-02" db="EMBL/GenBank/DDBJ databases">
        <title>Genome sequences of Thiorhodococcus mannitoliphagus and Thiorhodococcus minor, purple sulfur photosynthetic bacteria in the gammaproteobacterial family, Chromatiaceae.</title>
        <authorList>
            <person name="Aviles F.A."/>
            <person name="Meyer T.E."/>
            <person name="Kyndt J.A."/>
        </authorList>
    </citation>
    <scope>NUCLEOTIDE SEQUENCE [LARGE SCALE GENOMIC DNA]</scope>
    <source>
        <strain evidence="2 3">DSM 11518</strain>
    </source>
</reference>
<dbReference type="GO" id="GO:0004722">
    <property type="term" value="F:protein serine/threonine phosphatase activity"/>
    <property type="evidence" value="ECO:0007669"/>
    <property type="project" value="InterPro"/>
</dbReference>
<dbReference type="InterPro" id="IPR015655">
    <property type="entry name" value="PP2C"/>
</dbReference>
<accession>A0A6M0K1X0</accession>
<comment type="caution">
    <text evidence="2">The sequence shown here is derived from an EMBL/GenBank/DDBJ whole genome shotgun (WGS) entry which is preliminary data.</text>
</comment>
<dbReference type="SUPFAM" id="SSF81606">
    <property type="entry name" value="PP2C-like"/>
    <property type="match status" value="1"/>
</dbReference>
<dbReference type="PROSITE" id="PS51746">
    <property type="entry name" value="PPM_2"/>
    <property type="match status" value="1"/>
</dbReference>
<dbReference type="InterPro" id="IPR036457">
    <property type="entry name" value="PPM-type-like_dom_sf"/>
</dbReference>
<evidence type="ECO:0000259" key="1">
    <source>
        <dbReference type="PROSITE" id="PS51746"/>
    </source>
</evidence>
<dbReference type="SMART" id="SM00331">
    <property type="entry name" value="PP2C_SIG"/>
    <property type="match status" value="1"/>
</dbReference>
<name>A0A6M0K1X0_9GAMM</name>
<dbReference type="PANTHER" id="PTHR47992">
    <property type="entry name" value="PROTEIN PHOSPHATASE"/>
    <property type="match status" value="1"/>
</dbReference>
<keyword evidence="3" id="KW-1185">Reference proteome</keyword>
<dbReference type="RefSeq" id="WP_164453799.1">
    <property type="nucleotide sequence ID" value="NZ_JAAIJQ010000048.1"/>
</dbReference>
<feature type="domain" description="PPM-type phosphatase" evidence="1">
    <location>
        <begin position="8"/>
        <end position="243"/>
    </location>
</feature>
<dbReference type="AlphaFoldDB" id="A0A6M0K1X0"/>
<dbReference type="Proteomes" id="UP000483379">
    <property type="component" value="Unassembled WGS sequence"/>
</dbReference>
<dbReference type="EMBL" id="JAAIJQ010000048">
    <property type="protein sequence ID" value="NEV63334.1"/>
    <property type="molecule type" value="Genomic_DNA"/>
</dbReference>